<dbReference type="Gene3D" id="3.30.1010.10">
    <property type="entry name" value="Phosphatidylinositol 3-kinase Catalytic Subunit, Chain A, domain 4"/>
    <property type="match status" value="1"/>
</dbReference>
<keyword evidence="4" id="KW-0539">Nucleus</keyword>
<dbReference type="PROSITE" id="PS51189">
    <property type="entry name" value="FAT"/>
    <property type="match status" value="1"/>
</dbReference>
<evidence type="ECO:0000313" key="10">
    <source>
        <dbReference type="EMBL" id="KAJ5076723.1"/>
    </source>
</evidence>
<evidence type="ECO:0000256" key="5">
    <source>
        <dbReference type="SAM" id="Coils"/>
    </source>
</evidence>
<keyword evidence="3" id="KW-0227">DNA damage</keyword>
<dbReference type="InterPro" id="IPR050517">
    <property type="entry name" value="DDR_Repair_Kinase"/>
</dbReference>
<feature type="coiled-coil region" evidence="5">
    <location>
        <begin position="3115"/>
        <end position="3169"/>
    </location>
</feature>
<dbReference type="EMBL" id="JAPDFW010000059">
    <property type="protein sequence ID" value="KAJ5076723.1"/>
    <property type="molecule type" value="Genomic_DNA"/>
</dbReference>
<dbReference type="Proteomes" id="UP001149090">
    <property type="component" value="Unassembled WGS sequence"/>
</dbReference>
<keyword evidence="5" id="KW-0175">Coiled coil</keyword>
<protein>
    <submittedName>
        <fullName evidence="10">DNA-dependent protein kinase catalytic subunit</fullName>
    </submittedName>
</protein>
<dbReference type="InterPro" id="IPR014009">
    <property type="entry name" value="PIK_FAT"/>
</dbReference>
<dbReference type="GO" id="GO:0005634">
    <property type="term" value="C:nucleus"/>
    <property type="evidence" value="ECO:0007669"/>
    <property type="project" value="UniProtKB-SubCell"/>
</dbReference>
<dbReference type="Pfam" id="PF19704">
    <property type="entry name" value="DNAPKcs_CC5"/>
    <property type="match status" value="2"/>
</dbReference>
<accession>A0A9Q0REI6</accession>
<feature type="domain" description="FATC" evidence="9">
    <location>
        <begin position="4357"/>
        <end position="4389"/>
    </location>
</feature>
<evidence type="ECO:0000259" key="7">
    <source>
        <dbReference type="PROSITE" id="PS50290"/>
    </source>
</evidence>
<comment type="caution">
    <text evidence="10">The sequence shown here is derived from an EMBL/GenBank/DDBJ whole genome shotgun (WGS) entry which is preliminary data.</text>
</comment>
<dbReference type="SMART" id="SM01343">
    <property type="entry name" value="FATC"/>
    <property type="match status" value="1"/>
</dbReference>
<dbReference type="Pfam" id="PF00454">
    <property type="entry name" value="PI3_PI4_kinase"/>
    <property type="match status" value="1"/>
</dbReference>
<proteinExistence type="predicted"/>
<gene>
    <name evidence="10" type="ORF">M0811_00040</name>
</gene>
<dbReference type="OrthoDB" id="431717at2759"/>
<keyword evidence="10" id="KW-0808">Transferase</keyword>
<dbReference type="InterPro" id="IPR037706">
    <property type="entry name" value="DNA-PK_dom"/>
</dbReference>
<keyword evidence="11" id="KW-1185">Reference proteome</keyword>
<evidence type="ECO:0000256" key="2">
    <source>
        <dbReference type="ARBA" id="ARBA00022527"/>
    </source>
</evidence>
<evidence type="ECO:0000256" key="6">
    <source>
        <dbReference type="SAM" id="MobiDB-lite"/>
    </source>
</evidence>
<feature type="region of interest" description="Disordered" evidence="6">
    <location>
        <begin position="2597"/>
        <end position="2650"/>
    </location>
</feature>
<dbReference type="GO" id="GO:0000723">
    <property type="term" value="P:telomere maintenance"/>
    <property type="evidence" value="ECO:0007669"/>
    <property type="project" value="TreeGrafter"/>
</dbReference>
<dbReference type="SUPFAM" id="SSF48371">
    <property type="entry name" value="ARM repeat"/>
    <property type="match status" value="3"/>
</dbReference>
<dbReference type="Pfam" id="PF20500">
    <property type="entry name" value="DNA-PKcs_N"/>
    <property type="match status" value="1"/>
</dbReference>
<feature type="compositionally biased region" description="Polar residues" evidence="6">
    <location>
        <begin position="2722"/>
        <end position="2732"/>
    </location>
</feature>
<dbReference type="InterPro" id="IPR036940">
    <property type="entry name" value="PI3/4_kinase_cat_sf"/>
</dbReference>
<feature type="coiled-coil region" evidence="5">
    <location>
        <begin position="3597"/>
        <end position="3627"/>
    </location>
</feature>
<dbReference type="SUPFAM" id="SSF56112">
    <property type="entry name" value="Protein kinase-like (PK-like)"/>
    <property type="match status" value="1"/>
</dbReference>
<dbReference type="OMA" id="PSPMCRE"/>
<evidence type="ECO:0000259" key="8">
    <source>
        <dbReference type="PROSITE" id="PS51189"/>
    </source>
</evidence>
<dbReference type="Pfam" id="PF08163">
    <property type="entry name" value="DNAPKcs_CC3"/>
    <property type="match status" value="1"/>
</dbReference>
<dbReference type="InterPro" id="IPR046804">
    <property type="entry name" value="DNA-PKcs_N"/>
</dbReference>
<feature type="compositionally biased region" description="Polar residues" evidence="6">
    <location>
        <begin position="2641"/>
        <end position="2650"/>
    </location>
</feature>
<dbReference type="PROSITE" id="PS50290">
    <property type="entry name" value="PI3_4_KINASE_3"/>
    <property type="match status" value="1"/>
</dbReference>
<organism evidence="10 11">
    <name type="scientific">Anaeramoeba ignava</name>
    <name type="common">Anaerobic marine amoeba</name>
    <dbReference type="NCBI Taxonomy" id="1746090"/>
    <lineage>
        <taxon>Eukaryota</taxon>
        <taxon>Metamonada</taxon>
        <taxon>Anaeramoebidae</taxon>
        <taxon>Anaeramoeba</taxon>
    </lineage>
</organism>
<evidence type="ECO:0000256" key="3">
    <source>
        <dbReference type="ARBA" id="ARBA00022763"/>
    </source>
</evidence>
<dbReference type="InterPro" id="IPR003152">
    <property type="entry name" value="FATC_dom"/>
</dbReference>
<evidence type="ECO:0000256" key="1">
    <source>
        <dbReference type="ARBA" id="ARBA00004123"/>
    </source>
</evidence>
<keyword evidence="10" id="KW-0418">Kinase</keyword>
<dbReference type="InterPro" id="IPR012582">
    <property type="entry name" value="DNAPKcs_CC3"/>
</dbReference>
<dbReference type="SMART" id="SM00146">
    <property type="entry name" value="PI3Kc"/>
    <property type="match status" value="1"/>
</dbReference>
<evidence type="ECO:0000313" key="11">
    <source>
        <dbReference type="Proteomes" id="UP001149090"/>
    </source>
</evidence>
<dbReference type="Pfam" id="PF20502">
    <property type="entry name" value="DNAPKcs_CC1-2"/>
    <property type="match status" value="1"/>
</dbReference>
<feature type="region of interest" description="Disordered" evidence="6">
    <location>
        <begin position="2713"/>
        <end position="2732"/>
    </location>
</feature>
<keyword evidence="2" id="KW-0723">Serine/threonine-protein kinase</keyword>
<feature type="region of interest" description="Disordered" evidence="6">
    <location>
        <begin position="2061"/>
        <end position="2083"/>
    </location>
</feature>
<comment type="subcellular location">
    <subcellularLocation>
        <location evidence="1">Nucleus</location>
    </subcellularLocation>
</comment>
<sequence>MNLQKILIKLQSFSQNPKLIETNITITINEIFELCFVRQASESEKWSKISLIFDPQIGIATFFEKTIQHQNRPFVIAKKYLLYFLAKFIRVNQKRILSYFEVIKSLCMNTFRREKSNTVKLASLSPLFALLSLKSRHLNSSKVDPQQMMDFYMKEYIELNKKLSQSVKGRLLELFGKLSDLFPLKLESFKQEIFDILVENLNEQFKQDERWNKTPELQTISGAFKCAIYLFKSFPEIIEQNEQNNRKIFSHVLTSISPNQDLKRYKVVRLGLRLFSVHSQLFRNQIFHHREMLLNQLFKLYCVDYKKFKTDSGYAVEQFFRNISEQLIQRAESQESVDIFENYMEQLNNRLMSEKSSIVEITWSLRGIGALASAIHTFHYSKDISDIFLKLSHHCYFKLTESVNDQFDYFNHIHNILETFSSLVSFTDSSKISMEIIENVNQMLVLFFQNFPGLVSQYNFKSLEAFVQLLFSLYSKGTPNFLKLLTRIIPFGLKVSLCEHRDLNVSNKLSNSQSPPKDGEHLDQLKSSNSTKLDLVTIHHNYIVLWRSFFYAPLLDDPSSDQVIQFHQLIFTEFITTIMSFLELIEECDMQSQSNIDDYFLSSQNFEDQGHSYFSGNILIFFNNLVQLCSSVLLFRNYSDFFLPWIYSFSEKIVFLSSRYPLVSSYYEMMTIITRICHKHFMFIQKRKSSIIQIKSNQKNKMEITESQEQINTDKLYNLFSKFLEELLTRIKHYKDTLLYKCMLLVLSMPDAFIDIGRFVPVLLSTFKLGLDYPHAASIALKTLESWLERIPENLDPFLNSILPSLERFLRQYKQSEDMLLHLSSLQLPRKRKYFAPKKQVFDKDDENEFATKSNKKINKLRRMRPDIFFDKSEKIENLQLRVLKLLGKLGGKNVNILDIHQTNLTGVSEKYIAWDIEQRLMLDVLLNKCNFVFVLDPLLRKIVELSERAYDPQAKFAACQVLYWIVLYMVGIHSFDPQTKTSAQTMQRETLQFWKLYQKIFPIILRLSVDDNLEISKMFSSLVSQLIHWFTKSSLHESKETMCLLDAIIAGVCNDSNGSIRDLSSGFLSEFYEWTVKNSISSPVKKGKNGEKFSSILPHLESLLRRILALIQNTDPFKRLGGAMVLQRIIPQMKMDSNVLNRYALVMMTGLLFSLKFADSEALELKVALETGKAVDLLSKVISNDRQILSTYENVDLTGENPTTSLAEWLFANVSIAEMECRRKCQELFLVLSSSGEDNLPRIWIEKNVRPENLAVSFENQLPKIGKKAKKIESFFESPQALLPLLRALEGALDANVWLIKNALVEKTHYLVYNLSVNSALLNWIQILFENYFKIIDLLSVNEAELSDVSVKNNTIQKSLSSKLSLVCVLVFDFFLCYQDDLALFISKTNDIFTLRFFQLLFMMILLPNSCGIDTHDSSLVSKLKKNTRKMCQSFLRIFKQSEHRNLKSFFDQSLTSVLSQKQFSLDFQRIFNEKQSFDLVHLISGFCFFHSAGILPVFLWKTDLGQGFHFILTELEHHFLSPTKITLMQKIVELLLRLGDFNNELLSYLQDQSIVNTTTRSALLYNYFQKQLREYVFKNFDWFSHFLFENKNASPVLFSLLLDIITTNSNNDNFISNSCLNNLHYLKKWARNKQIEFPQNCVKLLNSIFILHISRSKNYPNFENQESESESESEMDIEQNENLYPQKQVIESPLIQHDPKSETISLRTLQPQSQHFQDLKKIIIRILSRDSSENEEMLLKTSAIDFSLNFFLKYKISEYQDVSGQIQQFINKISTEKTTESQDSKHFANIHLTTTNIIRSLFNSFSFYKSPLAVHTLLSLRKLSSTYKLKIQKAFSDLISSSNDENASQIFLSLSDTLFQNNINQEHKKEVTFEILVPCILKISQKSAIDLVSPILKKLVKILSAKIDPQKHDTSQIKQIIGTQICAFSVLEALYSKCSSEAIYRDLNPILFKNRKNLKGNEMNKKLSKIGHLAHSISLSNTIRKAIGRDMKKQYYRSAFKFLAQIFMTTQKDSTLFTQLFFSSEDPKKKLWEHLVDCKKSFVFEPETNFKIIHKEDSDETDYQSFPKDPKSDPKLKRRNILNDDEEYEDLTQMEEEDHQEPNLRRIKSNHPQELSMDANIQSDLLIQDSVESCEYDLDELNQNPIMETFGKLINFMQNNFYSNQLLDFENSQDFNKIPEYVAKMHSKFTDPKTKENVKWFITKLVLNNYQIFHQYSSHWFVPLMQFQMKNSRGSGFHYINATLQRQFIDFLLKNLFHHNSLIRHSNLDIIHAFFTRWSNWLIPDVSIVQQYLKSENNKEITIGLNLLGIIGCSSEVIGMLLQEISDLYKNDDSHFFKKFQIKLNQIYEKKDYERFLICIYKSGPRYIKIFHQYSFQLLQLLPNVSGEFKIIILEIILLCVYNIPNLYNTIKPNLNHLFSHSDQRIQSLILQILHKIIFGIPQQDIQDLVPKLHEIFIVHHNQKCREDYLNLLIETDVNLRRMKANENQQKLIIEIQKYLIYGLKDPNPKIQKKMLEFWDESHRLSLKPTLRILQTLNQLYLPDLEENWLGYSTALLLKLIKRSNLYHKPMFNSLEKSEIIDSKTITQDHNQYLDSSSSTLTTTTTTTKSTSTETETSTKRTKGKSILSKTIPPKNEDSTIPLNNNNNDTISYDETIPLEQNEKNQYSQTIPMETSTTQTQINLEPTLVNGQETLEQMDQDDQSETITSLTIPQDMDATLPQNPDPKSSTLIEPTLQISTQSDTQFDTLSSDALFANNMKTINLQSQRTPIRQLNDEKTEKLQDRKLTNSLAKFPKNIEKMDKSIFRTKSIVKFESSFIFGKYSLGYEIDPVEKTTKYIGAFGSELNQSNAGQKIPNPDSLLARLDSISTELWRKFRRFSKISKSREMYFYATKSSERARKKQRYIEKLKSQQRNQKMQLDDQDKFDSNLPNVQIKMKTLVDSLEILSSQDPDIARLLYQSIFKGIYKTLKKTDQKSAFVNEIKEAISSMMQKTKMFVPPFIACIQSLGFCSTEMTPDIHLIGETSYKSFNFSTGIMVIENFLANENTLLNMKMEAMEFEKTGEKSDEKEPQKIWLELSRLYSLLGEEDVVTGLSEKISTSKFAKQAIGDQMKGNYKKALENYNKALEFQNENQIQINNENEINNENQNQINNENEINNENQNQINENQITKELSQKINLHLYEDQMWSLSRLECLAKLQKWDDVSSDLDRQFNTNLNQLFDTKYQDSLLKYFIISHLRNEDKKKKLTEILFANDLNQENMKIIEKFYSLELALLDVEQGNFEKTRSKIMFSYERFIHDWTNIHPLAQFGRHHKLQQLQRIIEIQEFLLLANSLIRGSIKKEHRKRKLKEVLGKWSRRFPSEQFDDVVTWDLVLFQRKLFYEQIYSIFQKISENETFETEENQTETEVESLSLSDSDVSRSYFVTEYSIFQLDDSSDLIEKKQPQDSLSKISQILFMSYQNDMQQLARYSIQQSNFVVAKNAINKVGSMQFPFECDSFVPSIDVETRKFVLVSEIKLKRLKAKQKSGEDVEKTIGKLLGLLQMIHKSKEQQIFRENDAFYSKLQYYEGLTVHDILNLIFSDKKNCEICSRYLRISSQEKEKEKEKEKETEKLKEKEKEKEFDQANYRRITQLLVQKGTNSFQQSVKTQETDNTKNSAKRLAHYHLTFALFCDQILREYEKVEQNKTGDFQINKIDYIKEIVQNILKSIELSSTKAIDRFPRVLELVGNHVESKVISQLFSAKTQEIPSWMFTKWISQMVAVLNKREGPMILDIISRIAKDYPQCLYFPLQISQQSYDFNTKQMINSRLSGFLSNPLLEKFTHHLELLTEPHLVFSDYMDEIERQIGKYDSKSNHSFIKEKIKHLISNLFVFDQKENGDWRNNFAHWNTLFTNIFGKNGKLLLEKISLSSFKRKRKQIFKEMVSEYEKLKNTSHRTLREYSLWLSNFKQSSFSVEYYIEIPGQYNGQSIPDPKKHSKIVSFNETLQVMKSLRLPKRLVINGNDGKEYPFLVKGGEDLRLDQRIEQLFTVMNQIMQSDPICCQRRLKIQTYQVVPVTPRVGLIEWLDNTKPFHSMVGEKAPKPKNNQKFVFDECVEMYRNWLLKFSKKNQNIMEMYWELLSKTDNRTETVENFKRIQNHLKWDLMRKSIISLSESKESFLAIRAQFARTLSSFSVAGYILGIGDRHLKNFLVDNLTGSVIGIDFGYSFGTGVQLIPIPELVPFRMTPQLTNLFRPLETNGIIQQTMLHTLRVLRENQEILLNVMDIFLKEPLLDWYQFADKISKLKKDKKISAKPNWFPLEKIEIAKRKLDGDHPSEIMNQELDSSVHTDKPFYPQIKNIVFGDPSFNFRAQISQKVKLSVHDQVQCLLDQATDPNLLGRMYVGFQAWV</sequence>
<feature type="compositionally biased region" description="Low complexity" evidence="6">
    <location>
        <begin position="2598"/>
        <end position="2618"/>
    </location>
</feature>
<dbReference type="PROSITE" id="PS51190">
    <property type="entry name" value="FATC"/>
    <property type="match status" value="1"/>
</dbReference>
<dbReference type="InterPro" id="IPR045581">
    <property type="entry name" value="DNAPKcs_CC5"/>
</dbReference>
<dbReference type="InterPro" id="IPR000403">
    <property type="entry name" value="PI3/4_kinase_cat_dom"/>
</dbReference>
<evidence type="ECO:0000256" key="4">
    <source>
        <dbReference type="ARBA" id="ARBA00023242"/>
    </source>
</evidence>
<reference evidence="10" key="1">
    <citation type="submission" date="2022-10" db="EMBL/GenBank/DDBJ databases">
        <title>Novel sulphate-reducing endosymbionts in the free-living metamonad Anaeramoeba.</title>
        <authorList>
            <person name="Jerlstrom-Hultqvist J."/>
            <person name="Cepicka I."/>
            <person name="Gallot-Lavallee L."/>
            <person name="Salas-Leiva D."/>
            <person name="Curtis B.A."/>
            <person name="Zahonova K."/>
            <person name="Pipaliya S."/>
            <person name="Dacks J."/>
            <person name="Roger A.J."/>
        </authorList>
    </citation>
    <scope>NUCLEOTIDE SEQUENCE</scope>
    <source>
        <strain evidence="10">BMAN</strain>
    </source>
</reference>
<dbReference type="InterPro" id="IPR011009">
    <property type="entry name" value="Kinase-like_dom_sf"/>
</dbReference>
<dbReference type="GO" id="GO:0006303">
    <property type="term" value="P:double-strand break repair via nonhomologous end joining"/>
    <property type="evidence" value="ECO:0007669"/>
    <property type="project" value="InterPro"/>
</dbReference>
<dbReference type="Gene3D" id="1.10.1070.11">
    <property type="entry name" value="Phosphatidylinositol 3-/4-kinase, catalytic domain"/>
    <property type="match status" value="1"/>
</dbReference>
<feature type="domain" description="PI3K/PI4K catalytic" evidence="7">
    <location>
        <begin position="3982"/>
        <end position="4315"/>
    </location>
</feature>
<feature type="domain" description="FAT" evidence="8">
    <location>
        <begin position="3023"/>
        <end position="3797"/>
    </location>
</feature>
<dbReference type="GO" id="GO:0004677">
    <property type="term" value="F:DNA-dependent protein kinase activity"/>
    <property type="evidence" value="ECO:0007669"/>
    <property type="project" value="InterPro"/>
</dbReference>
<dbReference type="PANTHER" id="PTHR11139">
    <property type="entry name" value="ATAXIA TELANGIECTASIA MUTATED ATM -RELATED"/>
    <property type="match status" value="1"/>
</dbReference>
<dbReference type="InterPro" id="IPR046803">
    <property type="entry name" value="DNAPKcs_CC1-2"/>
</dbReference>
<dbReference type="CDD" id="cd05172">
    <property type="entry name" value="PIKKc_DNA-PK"/>
    <property type="match status" value="1"/>
</dbReference>
<dbReference type="Pfam" id="PF02260">
    <property type="entry name" value="FATC"/>
    <property type="match status" value="1"/>
</dbReference>
<dbReference type="SMART" id="SM01344">
    <property type="entry name" value="NUC194"/>
    <property type="match status" value="1"/>
</dbReference>
<name>A0A9Q0REI6_ANAIG</name>
<dbReference type="InterPro" id="IPR016024">
    <property type="entry name" value="ARM-type_fold"/>
</dbReference>
<dbReference type="PANTHER" id="PTHR11139:SF68">
    <property type="entry name" value="DNA-DEPENDENT PROTEIN KINASE CATALYTIC SUBUNIT"/>
    <property type="match status" value="1"/>
</dbReference>
<evidence type="ECO:0000259" key="9">
    <source>
        <dbReference type="PROSITE" id="PS51190"/>
    </source>
</evidence>